<gene>
    <name evidence="1" type="ORF">H1X69_32180</name>
</gene>
<dbReference type="AlphaFoldDB" id="A0A7W2HY72"/>
<accession>A0A7W2HY72</accession>
<evidence type="ECO:0000313" key="1">
    <source>
        <dbReference type="EMBL" id="MBA5226030.1"/>
    </source>
</evidence>
<protein>
    <submittedName>
        <fullName evidence="1">Uncharacterized protein</fullName>
    </submittedName>
</protein>
<sequence length="316" mass="35463">MSGAAGREVGVYVVATHHYSGDDWEKHCLLLARRHYGADQVQEIPARHGGDLGIEAFTFCGRAFQCYAPVEPLSTAERYEKQRDKLSTDLRKLITKQKELHKLLGDVKIHNYIFLVPIFDSAHLVQHASTKAEELREKNLPFISGDFKITVATDAIYAAELSEVLERPISLIDVLPTPPNEVDDWMQGNSELAQMALIKLAKLRLSPAAQKSYLEQLVNQFLDSENALTRLREKYPDQWEAATGARVRKERKLVLEYPPGSTHSAADVTSIARSLKEDLSRQAPALDDAFVDAMSWGSIADWLMRCPLDFEIESAS</sequence>
<dbReference type="RefSeq" id="WP_191854929.1">
    <property type="nucleotide sequence ID" value="NZ_JACERG010000023.1"/>
</dbReference>
<organism evidence="1 2">
    <name type="scientific">Streptomyces griseoaurantiacus</name>
    <dbReference type="NCBI Taxonomy" id="68213"/>
    <lineage>
        <taxon>Bacteria</taxon>
        <taxon>Bacillati</taxon>
        <taxon>Actinomycetota</taxon>
        <taxon>Actinomycetes</taxon>
        <taxon>Kitasatosporales</taxon>
        <taxon>Streptomycetaceae</taxon>
        <taxon>Streptomyces</taxon>
        <taxon>Streptomyces aurantiacus group</taxon>
    </lineage>
</organism>
<proteinExistence type="predicted"/>
<evidence type="ECO:0000313" key="2">
    <source>
        <dbReference type="Proteomes" id="UP000587608"/>
    </source>
</evidence>
<reference evidence="1 2" key="1">
    <citation type="submission" date="2020-07" db="EMBL/GenBank/DDBJ databases">
        <title>Differential regulation of undecylprodigiosin biosynthesis in the yeast-scavenging Streptomyces strain MBK6.</title>
        <authorList>
            <person name="Baral B."/>
            <person name="Siitonen V."/>
            <person name="Laughlin M."/>
            <person name="Yamada K."/>
            <person name="Ilomaeki M."/>
            <person name="Metsae-Ketelae M."/>
            <person name="Niemi J."/>
        </authorList>
    </citation>
    <scope>NUCLEOTIDE SEQUENCE [LARGE SCALE GENOMIC DNA]</scope>
    <source>
        <strain evidence="1 2">MBK6</strain>
    </source>
</reference>
<name>A0A7W2HY72_9ACTN</name>
<dbReference type="Proteomes" id="UP000587608">
    <property type="component" value="Unassembled WGS sequence"/>
</dbReference>
<dbReference type="EMBL" id="JACERG010000023">
    <property type="protein sequence ID" value="MBA5226030.1"/>
    <property type="molecule type" value="Genomic_DNA"/>
</dbReference>
<comment type="caution">
    <text evidence="1">The sequence shown here is derived from an EMBL/GenBank/DDBJ whole genome shotgun (WGS) entry which is preliminary data.</text>
</comment>